<keyword evidence="4 7" id="KW-0812">Transmembrane</keyword>
<keyword evidence="3" id="KW-1003">Cell membrane</keyword>
<evidence type="ECO:0000256" key="1">
    <source>
        <dbReference type="ARBA" id="ARBA00004651"/>
    </source>
</evidence>
<evidence type="ECO:0000256" key="2">
    <source>
        <dbReference type="ARBA" id="ARBA00022448"/>
    </source>
</evidence>
<feature type="transmembrane region" description="Helical" evidence="8">
    <location>
        <begin position="46"/>
        <end position="68"/>
    </location>
</feature>
<evidence type="ECO:0000256" key="3">
    <source>
        <dbReference type="ARBA" id="ARBA00022475"/>
    </source>
</evidence>
<evidence type="ECO:0000256" key="8">
    <source>
        <dbReference type="SAM" id="Phobius"/>
    </source>
</evidence>
<dbReference type="Pfam" id="PF00893">
    <property type="entry name" value="Multi_Drug_Res"/>
    <property type="match status" value="1"/>
</dbReference>
<dbReference type="EMBL" id="JBHTIR010004175">
    <property type="protein sequence ID" value="MFD0856579.1"/>
    <property type="molecule type" value="Genomic_DNA"/>
</dbReference>
<reference evidence="10" key="1">
    <citation type="journal article" date="2019" name="Int. J. Syst. Evol. Microbiol.">
        <title>The Global Catalogue of Microorganisms (GCM) 10K type strain sequencing project: providing services to taxonomists for standard genome sequencing and annotation.</title>
        <authorList>
            <consortium name="The Broad Institute Genomics Platform"/>
            <consortium name="The Broad Institute Genome Sequencing Center for Infectious Disease"/>
            <person name="Wu L."/>
            <person name="Ma J."/>
        </authorList>
    </citation>
    <scope>NUCLEOTIDE SEQUENCE [LARGE SCALE GENOMIC DNA]</scope>
    <source>
        <strain evidence="10">JCM 31696</strain>
    </source>
</reference>
<gene>
    <name evidence="9" type="ORF">ACFQ07_30385</name>
</gene>
<accession>A0ABW3CSP2</accession>
<dbReference type="Gene3D" id="1.10.3730.20">
    <property type="match status" value="1"/>
</dbReference>
<keyword evidence="10" id="KW-1185">Reference proteome</keyword>
<name>A0ABW3CSP2_9ACTN</name>
<evidence type="ECO:0000256" key="7">
    <source>
        <dbReference type="RuleBase" id="RU003942"/>
    </source>
</evidence>
<feature type="transmembrane region" description="Helical" evidence="8">
    <location>
        <begin position="21"/>
        <end position="40"/>
    </location>
</feature>
<dbReference type="PANTHER" id="PTHR30561:SF0">
    <property type="entry name" value="GUANIDINIUM EXPORTER"/>
    <property type="match status" value="1"/>
</dbReference>
<proteinExistence type="inferred from homology"/>
<organism evidence="9 10">
    <name type="scientific">Actinomadura adrarensis</name>
    <dbReference type="NCBI Taxonomy" id="1819600"/>
    <lineage>
        <taxon>Bacteria</taxon>
        <taxon>Bacillati</taxon>
        <taxon>Actinomycetota</taxon>
        <taxon>Actinomycetes</taxon>
        <taxon>Streptosporangiales</taxon>
        <taxon>Thermomonosporaceae</taxon>
        <taxon>Actinomadura</taxon>
    </lineage>
</organism>
<comment type="similarity">
    <text evidence="7">Belongs to the drug/metabolite transporter (DMT) superfamily. Small multidrug resistance (SMR) (TC 2.A.7.1) family.</text>
</comment>
<keyword evidence="6 8" id="KW-0472">Membrane</keyword>
<evidence type="ECO:0000313" key="10">
    <source>
        <dbReference type="Proteomes" id="UP001597083"/>
    </source>
</evidence>
<dbReference type="SUPFAM" id="SSF103481">
    <property type="entry name" value="Multidrug resistance efflux transporter EmrE"/>
    <property type="match status" value="1"/>
</dbReference>
<evidence type="ECO:0000313" key="9">
    <source>
        <dbReference type="EMBL" id="MFD0856579.1"/>
    </source>
</evidence>
<sequence length="105" mass="10911">MSTTTLAAGTGDRTSDNLRSWLFLLLAGAFEVGYALSVGGSAGFTVLSWSISAVIFFLFTLFFLSVALRRIDVGIGYAVWVGIGAVGAVVASASLFDEPVTPARA</sequence>
<keyword evidence="2" id="KW-0813">Transport</keyword>
<evidence type="ECO:0000256" key="5">
    <source>
        <dbReference type="ARBA" id="ARBA00022989"/>
    </source>
</evidence>
<dbReference type="Proteomes" id="UP001597083">
    <property type="component" value="Unassembled WGS sequence"/>
</dbReference>
<dbReference type="InterPro" id="IPR037185">
    <property type="entry name" value="EmrE-like"/>
</dbReference>
<protein>
    <submittedName>
        <fullName evidence="9">DMT family transporter</fullName>
    </submittedName>
</protein>
<keyword evidence="5 8" id="KW-1133">Transmembrane helix</keyword>
<evidence type="ECO:0000256" key="4">
    <source>
        <dbReference type="ARBA" id="ARBA00022692"/>
    </source>
</evidence>
<evidence type="ECO:0000256" key="6">
    <source>
        <dbReference type="ARBA" id="ARBA00023136"/>
    </source>
</evidence>
<dbReference type="PANTHER" id="PTHR30561">
    <property type="entry name" value="SMR FAMILY PROTON-DEPENDENT DRUG EFFLUX TRANSPORTER SUGE"/>
    <property type="match status" value="1"/>
</dbReference>
<dbReference type="InterPro" id="IPR000390">
    <property type="entry name" value="Small_drug/metabolite_transptr"/>
</dbReference>
<comment type="subcellular location">
    <subcellularLocation>
        <location evidence="1 7">Cell membrane</location>
        <topology evidence="1 7">Multi-pass membrane protein</topology>
    </subcellularLocation>
</comment>
<feature type="transmembrane region" description="Helical" evidence="8">
    <location>
        <begin position="75"/>
        <end position="96"/>
    </location>
</feature>
<dbReference type="InterPro" id="IPR045324">
    <property type="entry name" value="Small_multidrug_res"/>
</dbReference>
<comment type="caution">
    <text evidence="9">The sequence shown here is derived from an EMBL/GenBank/DDBJ whole genome shotgun (WGS) entry which is preliminary data.</text>
</comment>
<feature type="non-terminal residue" evidence="9">
    <location>
        <position position="105"/>
    </location>
</feature>